<proteinExistence type="predicted"/>
<feature type="compositionally biased region" description="Basic and acidic residues" evidence="1">
    <location>
        <begin position="35"/>
        <end position="49"/>
    </location>
</feature>
<organism evidence="3 4">
    <name type="scientific">Rotaria sordida</name>
    <dbReference type="NCBI Taxonomy" id="392033"/>
    <lineage>
        <taxon>Eukaryota</taxon>
        <taxon>Metazoa</taxon>
        <taxon>Spiralia</taxon>
        <taxon>Gnathifera</taxon>
        <taxon>Rotifera</taxon>
        <taxon>Eurotatoria</taxon>
        <taxon>Bdelloidea</taxon>
        <taxon>Philodinida</taxon>
        <taxon>Philodinidae</taxon>
        <taxon>Rotaria</taxon>
    </lineage>
</organism>
<comment type="caution">
    <text evidence="3">The sequence shown here is derived from an EMBL/GenBank/DDBJ whole genome shotgun (WGS) entry which is preliminary data.</text>
</comment>
<feature type="region of interest" description="Disordered" evidence="1">
    <location>
        <begin position="1"/>
        <end position="49"/>
    </location>
</feature>
<dbReference type="AlphaFoldDB" id="A0A815WY46"/>
<accession>A0A815WY46</accession>
<keyword evidence="4" id="KW-1185">Reference proteome</keyword>
<reference evidence="3" key="1">
    <citation type="submission" date="2021-02" db="EMBL/GenBank/DDBJ databases">
        <authorList>
            <person name="Nowell W R."/>
        </authorList>
    </citation>
    <scope>NUCLEOTIDE SEQUENCE</scope>
</reference>
<dbReference type="EMBL" id="CAJNOL010003181">
    <property type="protein sequence ID" value="CAF1550319.1"/>
    <property type="molecule type" value="Genomic_DNA"/>
</dbReference>
<evidence type="ECO:0000313" key="4">
    <source>
        <dbReference type="Proteomes" id="UP000663870"/>
    </source>
</evidence>
<gene>
    <name evidence="3" type="ORF">JXQ802_LOCUS43593</name>
    <name evidence="2" type="ORF">PYM288_LOCUS28383</name>
</gene>
<name>A0A815WY46_9BILA</name>
<feature type="compositionally biased region" description="Basic and acidic residues" evidence="1">
    <location>
        <begin position="1"/>
        <end position="20"/>
    </location>
</feature>
<sequence length="157" mass="18835">MANAKIKSDEKDEPVIKEDIGVFQRTTQQISPSTQEKRKRNEDIPVESPRRYIHRSDGNRYATTEMKNNSLSVPFWKNLNHRQSSFQFQTHEIGYFALFNQIDDKECFEDKRYMSVGESDFISERRQSKNINAMLWWILRHKQDIFKNNQFTFDFLS</sequence>
<evidence type="ECO:0000313" key="2">
    <source>
        <dbReference type="EMBL" id="CAF1271075.1"/>
    </source>
</evidence>
<dbReference type="Proteomes" id="UP000663854">
    <property type="component" value="Unassembled WGS sequence"/>
</dbReference>
<dbReference type="EMBL" id="CAJNOH010002081">
    <property type="protein sequence ID" value="CAF1271075.1"/>
    <property type="molecule type" value="Genomic_DNA"/>
</dbReference>
<evidence type="ECO:0000313" key="3">
    <source>
        <dbReference type="EMBL" id="CAF1550319.1"/>
    </source>
</evidence>
<feature type="compositionally biased region" description="Polar residues" evidence="1">
    <location>
        <begin position="24"/>
        <end position="34"/>
    </location>
</feature>
<evidence type="ECO:0000256" key="1">
    <source>
        <dbReference type="SAM" id="MobiDB-lite"/>
    </source>
</evidence>
<dbReference type="Proteomes" id="UP000663870">
    <property type="component" value="Unassembled WGS sequence"/>
</dbReference>
<protein>
    <submittedName>
        <fullName evidence="3">Uncharacterized protein</fullName>
    </submittedName>
</protein>